<dbReference type="GO" id="GO:0016279">
    <property type="term" value="F:protein-lysine N-methyltransferase activity"/>
    <property type="evidence" value="ECO:0007669"/>
    <property type="project" value="UniProtKB-UniRule"/>
</dbReference>
<dbReference type="PANTHER" id="PTHR13271:SF147">
    <property type="entry name" value="PROTEIN-LYSINE N-METHYLTRANSFERASE EFM1-RELATED"/>
    <property type="match status" value="1"/>
</dbReference>
<keyword evidence="1 3" id="KW-0489">Methyltransferase</keyword>
<organism evidence="3 4">
    <name type="scientific">Saccharomyces pastorianus</name>
    <name type="common">Lager yeast</name>
    <name type="synonym">Saccharomyces cerevisiae x Saccharomyces eubayanus</name>
    <dbReference type="NCBI Taxonomy" id="27292"/>
    <lineage>
        <taxon>Eukaryota</taxon>
        <taxon>Fungi</taxon>
        <taxon>Dikarya</taxon>
        <taxon>Ascomycota</taxon>
        <taxon>Saccharomycotina</taxon>
        <taxon>Saccharomycetes</taxon>
        <taxon>Saccharomycetales</taxon>
        <taxon>Saccharomycetaceae</taxon>
        <taxon>Saccharomyces</taxon>
    </lineage>
</organism>
<evidence type="ECO:0000313" key="4">
    <source>
        <dbReference type="Proteomes" id="UP000501346"/>
    </source>
</evidence>
<reference evidence="3 4" key="1">
    <citation type="journal article" date="2019" name="BMC Genomics">
        <title>Chromosome level assembly and comparative genome analysis confirm lager-brewing yeasts originated from a single hybridization.</title>
        <authorList>
            <person name="Salazar A.N."/>
            <person name="Gorter de Vries A.R."/>
            <person name="van den Broek M."/>
            <person name="Brouwers N."/>
            <person name="de la Torre Cortes P."/>
            <person name="Kuijpers N.G.A."/>
            <person name="Daran J.G."/>
            <person name="Abeel T."/>
        </authorList>
    </citation>
    <scope>NUCLEOTIDE SEQUENCE [LARGE SCALE GENOMIC DNA]</scope>
    <source>
        <strain evidence="3 4">CBS 1483</strain>
    </source>
</reference>
<comment type="subcellular location">
    <subcellularLocation>
        <location evidence="1">Cytoplasm</location>
    </subcellularLocation>
</comment>
<dbReference type="PROSITE" id="PS50280">
    <property type="entry name" value="SET"/>
    <property type="match status" value="1"/>
</dbReference>
<dbReference type="GO" id="GO:0032259">
    <property type="term" value="P:methylation"/>
    <property type="evidence" value="ECO:0007669"/>
    <property type="project" value="UniProtKB-UniRule"/>
</dbReference>
<evidence type="ECO:0000313" key="3">
    <source>
        <dbReference type="EMBL" id="QID85346.1"/>
    </source>
</evidence>
<comment type="function">
    <text evidence="1">S-adenosyl-L-methionine-dependent protein-lysine N-methyltransferase.</text>
</comment>
<dbReference type="InterPro" id="IPR001214">
    <property type="entry name" value="SET_dom"/>
</dbReference>
<dbReference type="InterPro" id="IPR050600">
    <property type="entry name" value="SETD3_SETD6_MTase"/>
</dbReference>
<accession>A0A6C1E7J9</accession>
<dbReference type="PIRSF" id="PIRSF037136">
    <property type="entry name" value="Ribosomal_Lys-mtfrase-1"/>
    <property type="match status" value="1"/>
</dbReference>
<proteinExistence type="inferred from homology"/>
<keyword evidence="1" id="KW-0949">S-adenosyl-L-methionine</keyword>
<dbReference type="CDD" id="cd19180">
    <property type="entry name" value="SET_SpSET10-like"/>
    <property type="match status" value="1"/>
</dbReference>
<dbReference type="OrthoDB" id="42889at2759"/>
<comment type="similarity">
    <text evidence="1">Belongs to the class V-like SAM-binding methyltransferase superfamily. RKM1 family.</text>
</comment>
<gene>
    <name evidence="3" type="primary">EFM1_2</name>
    <name evidence="3" type="ORF">GRS66_007917</name>
</gene>
<dbReference type="SUPFAM" id="SSF82199">
    <property type="entry name" value="SET domain"/>
    <property type="match status" value="1"/>
</dbReference>
<keyword evidence="1 3" id="KW-0808">Transferase</keyword>
<dbReference type="GO" id="GO:0005634">
    <property type="term" value="C:nucleus"/>
    <property type="evidence" value="ECO:0007669"/>
    <property type="project" value="TreeGrafter"/>
</dbReference>
<evidence type="ECO:0000259" key="2">
    <source>
        <dbReference type="PROSITE" id="PS50280"/>
    </source>
</evidence>
<evidence type="ECO:0000256" key="1">
    <source>
        <dbReference type="PIRNR" id="PIRNR037136"/>
    </source>
</evidence>
<keyword evidence="1" id="KW-0963">Cytoplasm</keyword>
<dbReference type="Gene3D" id="3.90.1410.10">
    <property type="entry name" value="set domain protein methyltransferase, domain 1"/>
    <property type="match status" value="1"/>
</dbReference>
<dbReference type="InterPro" id="IPR017119">
    <property type="entry name" value="Efm1/Rkm1"/>
</dbReference>
<dbReference type="InterPro" id="IPR044432">
    <property type="entry name" value="Set10/Efm1_SET"/>
</dbReference>
<dbReference type="Proteomes" id="UP000501346">
    <property type="component" value="Chromosome SeVIII-SeXV"/>
</dbReference>
<dbReference type="GO" id="GO:0005737">
    <property type="term" value="C:cytoplasm"/>
    <property type="evidence" value="ECO:0007669"/>
    <property type="project" value="UniProtKB-SubCell"/>
</dbReference>
<dbReference type="AlphaFoldDB" id="A0A6C1E7J9"/>
<dbReference type="EMBL" id="CP049005">
    <property type="protein sequence ID" value="QID85346.1"/>
    <property type="molecule type" value="Genomic_DNA"/>
</dbReference>
<dbReference type="InterPro" id="IPR046341">
    <property type="entry name" value="SET_dom_sf"/>
</dbReference>
<dbReference type="PANTHER" id="PTHR13271">
    <property type="entry name" value="UNCHARACTERIZED PUTATIVE METHYLTRANSFERASE"/>
    <property type="match status" value="1"/>
</dbReference>
<keyword evidence="4" id="KW-1185">Reference proteome</keyword>
<protein>
    <recommendedName>
        <fullName evidence="1">Protein-lysine N-methyltransferase</fullName>
    </recommendedName>
</protein>
<sequence>MVAQTVLRNCLQWAQDNGAFIDPKISFRITQEAGVAAFINEKCSPKPDQALIKVPESLLITSQQALKEFPQGADEKGLLNSITQLYLSKLKFGSNAVHLKSFYKPYLDVLPLELPQPYFWSTEEIVNLHGTDVYLTMRDTLNKLTKEWMGLCQVLSIEHAPQDKQLLLLFEEKPEAAVVPLEKFSAHINSCKLETLTWNSFAAYLWSHCIFNSRAFPRVILNKSDTKGSDLNEGFLYPIVDLLNHKNDIPVKWQMNEHNELCFMSQSGGFSANDELFNNYGDISNEKCLLNYGFWDSSNKYDFSRLTLKLPAALTNSVPIDFKKSGNYVSEDRETAILQFNLQPSGPLPAKLLPLFTYLSKLKSEETPTVRSVLEGIDQLASVVSQRLLFYKNFKIKTASNQKLHPHIVKLIKLYYQDNKKILNVTVEKLSVLQKKIFNANKEFSLSFKTIFKNDQKFANSLLLMFGAINYEDLITKDCLNDALLLWIIRSVNDTTSKQESFIKQMFKQVSDSIVIQKEDVMEYLPFYKKYFPNLTERIPEIYNIGEWGIRQFIVADTVIDRLVWIRKSNNEPIFLMKKDYELQI</sequence>
<name>A0A6C1E7J9_SACPS</name>
<feature type="domain" description="SET" evidence="2">
    <location>
        <begin position="23"/>
        <end position="281"/>
    </location>
</feature>